<evidence type="ECO:0000313" key="6">
    <source>
        <dbReference type="EMBL" id="KAF8823002.1"/>
    </source>
</evidence>
<evidence type="ECO:0000259" key="5">
    <source>
        <dbReference type="Pfam" id="PF01416"/>
    </source>
</evidence>
<dbReference type="SUPFAM" id="SSF55120">
    <property type="entry name" value="Pseudouridine synthase"/>
    <property type="match status" value="1"/>
</dbReference>
<dbReference type="InterPro" id="IPR020095">
    <property type="entry name" value="PsdUridine_synth_TruA_C"/>
</dbReference>
<keyword evidence="3 4" id="KW-0413">Isomerase</keyword>
<dbReference type="EC" id="5.4.99.12" evidence="4"/>
<sequence length="328" mass="37677">MALVKKVALKVSYFGSNFHGVCYQPQENIRTVECEFFKAALKTKLIEDIKSCEFSRCGRTDKGVHAAGNYFALYLQARTGNPGKVTTEESESATSDYRKILNGVLPTDIRILQAQIVPTEFNARFDCRDRVYKYFFEANDMDIGKMEAASEYFINKCFSKQIGEHDFRQFCKIDPRKAMSFRRRIISIKIEKICTPMYVATVCGTAFLWHQVRYMMAALFKVGKGEEDTSFIFQLLGMKNTPMKKLTHMAPAEGLVLFDCHFNGLIFDDKDEQFHARGIFRKLYYETFRTLCIYDCLSSSQGSETLLLSTLDTQDHISKAAKKVEEEK</sequence>
<feature type="domain" description="Pseudouridine synthase I TruA alpha/beta" evidence="5">
    <location>
        <begin position="162"/>
        <end position="263"/>
    </location>
</feature>
<dbReference type="HAMAP" id="MF_00171">
    <property type="entry name" value="TruA"/>
    <property type="match status" value="1"/>
</dbReference>
<evidence type="ECO:0000313" key="7">
    <source>
        <dbReference type="Proteomes" id="UP000823046"/>
    </source>
</evidence>
<gene>
    <name evidence="6" type="ORF">IE077_001477</name>
</gene>
<dbReference type="Gene3D" id="3.30.70.660">
    <property type="entry name" value="Pseudouridine synthase I, catalytic domain, C-terminal subdomain"/>
    <property type="match status" value="1"/>
</dbReference>
<name>A0ABQ7JG80_9APIC</name>
<dbReference type="Proteomes" id="UP000823046">
    <property type="component" value="Unassembled WGS sequence"/>
</dbReference>
<comment type="caution">
    <text evidence="6">The sequence shown here is derived from an EMBL/GenBank/DDBJ whole genome shotgun (WGS) entry which is preliminary data.</text>
</comment>
<dbReference type="InterPro" id="IPR001406">
    <property type="entry name" value="PsdUridine_synth_TruA"/>
</dbReference>
<comment type="similarity">
    <text evidence="1 4">Belongs to the tRNA pseudouridine synthase TruA family.</text>
</comment>
<protein>
    <recommendedName>
        <fullName evidence="4">tRNA pseudouridine synthase</fullName>
        <ecNumber evidence="4">5.4.99.12</ecNumber>
    </recommendedName>
</protein>
<dbReference type="InterPro" id="IPR020103">
    <property type="entry name" value="PsdUridine_synth_cat_dom_sf"/>
</dbReference>
<dbReference type="EMBL" id="JADAQX010000008">
    <property type="protein sequence ID" value="KAF8823002.1"/>
    <property type="molecule type" value="Genomic_DNA"/>
</dbReference>
<keyword evidence="2 4" id="KW-0819">tRNA processing</keyword>
<dbReference type="Gene3D" id="3.30.70.580">
    <property type="entry name" value="Pseudouridine synthase I, catalytic domain, N-terminal subdomain"/>
    <property type="match status" value="1"/>
</dbReference>
<evidence type="ECO:0000256" key="4">
    <source>
        <dbReference type="RuleBase" id="RU003792"/>
    </source>
</evidence>
<dbReference type="PANTHER" id="PTHR11142">
    <property type="entry name" value="PSEUDOURIDYLATE SYNTHASE"/>
    <property type="match status" value="1"/>
</dbReference>
<proteinExistence type="inferred from homology"/>
<dbReference type="Pfam" id="PF01416">
    <property type="entry name" value="PseudoU_synth_1"/>
    <property type="match status" value="1"/>
</dbReference>
<evidence type="ECO:0000256" key="2">
    <source>
        <dbReference type="ARBA" id="ARBA00022694"/>
    </source>
</evidence>
<evidence type="ECO:0000256" key="1">
    <source>
        <dbReference type="ARBA" id="ARBA00009375"/>
    </source>
</evidence>
<accession>A0ABQ7JG80</accession>
<keyword evidence="7" id="KW-1185">Reference proteome</keyword>
<evidence type="ECO:0000256" key="3">
    <source>
        <dbReference type="ARBA" id="ARBA00023235"/>
    </source>
</evidence>
<organism evidence="6 7">
    <name type="scientific">Cardiosporidium cionae</name>
    <dbReference type="NCBI Taxonomy" id="476202"/>
    <lineage>
        <taxon>Eukaryota</taxon>
        <taxon>Sar</taxon>
        <taxon>Alveolata</taxon>
        <taxon>Apicomplexa</taxon>
        <taxon>Aconoidasida</taxon>
        <taxon>Nephromycida</taxon>
        <taxon>Cardiosporidium</taxon>
    </lineage>
</organism>
<dbReference type="InterPro" id="IPR020094">
    <property type="entry name" value="TruA/RsuA/RluB/E/F_N"/>
</dbReference>
<dbReference type="InterPro" id="IPR020097">
    <property type="entry name" value="PsdUridine_synth_TruA_a/b_dom"/>
</dbReference>
<dbReference type="NCBIfam" id="TIGR00071">
    <property type="entry name" value="hisT_truA"/>
    <property type="match status" value="1"/>
</dbReference>
<dbReference type="PANTHER" id="PTHR11142:SF5">
    <property type="entry name" value="TRNA PSEUDOURIDINE(38_39) SYNTHASE"/>
    <property type="match status" value="1"/>
</dbReference>
<reference evidence="6 7" key="1">
    <citation type="journal article" date="2020" name="bioRxiv">
        <title>Metabolic contributions of an alphaproteobacterial endosymbiont in the apicomplexan Cardiosporidium cionae.</title>
        <authorList>
            <person name="Hunter E.S."/>
            <person name="Paight C.J."/>
            <person name="Lane C.E."/>
        </authorList>
    </citation>
    <scope>NUCLEOTIDE SEQUENCE [LARGE SCALE GENOMIC DNA]</scope>
    <source>
        <strain evidence="6">ESH_2018</strain>
    </source>
</reference>
<comment type="catalytic activity">
    <reaction evidence="4">
        <text>uridine(38/39/40) in tRNA = pseudouridine(38/39/40) in tRNA</text>
        <dbReference type="Rhea" id="RHEA:22376"/>
        <dbReference type="Rhea" id="RHEA-COMP:10085"/>
        <dbReference type="Rhea" id="RHEA-COMP:10087"/>
        <dbReference type="ChEBI" id="CHEBI:65314"/>
        <dbReference type="ChEBI" id="CHEBI:65315"/>
        <dbReference type="EC" id="5.4.99.12"/>
    </reaction>
</comment>